<accession>A0A0E0Q2R5</accession>
<dbReference type="InterPro" id="IPR011676">
    <property type="entry name" value="DUF1618"/>
</dbReference>
<evidence type="ECO:0000259" key="2">
    <source>
        <dbReference type="Pfam" id="PF07762"/>
    </source>
</evidence>
<dbReference type="HOGENOM" id="CLU_1393415_0_0_1"/>
<sequence>MSPRKLRDMPLPKLRDMPLPWPAKGNWRMYLNGDVSFCRDIAISQHKDSIKYLEMEIVSPRTVTTTIPTSTSADPTSYLEWPTRRRSVFHPGSWRITTWSMPIPVTSWDDWRRDCTAESREVHLDTNPSHHYELLHSLMLSNSGTRSCEEWPSLTPKRTPSTPCDATLQLGSPNASTLPQTQELDDLRRMQKPPSR</sequence>
<dbReference type="AlphaFoldDB" id="A0A0E0Q2R5"/>
<feature type="region of interest" description="Disordered" evidence="1">
    <location>
        <begin position="146"/>
        <end position="196"/>
    </location>
</feature>
<dbReference type="Pfam" id="PF07762">
    <property type="entry name" value="DUF1618"/>
    <property type="match status" value="1"/>
</dbReference>
<feature type="compositionally biased region" description="Polar residues" evidence="1">
    <location>
        <begin position="156"/>
        <end position="182"/>
    </location>
</feature>
<name>A0A0E0Q2R5_ORYRU</name>
<dbReference type="EnsemblPlants" id="ORUFI06G29660.1">
    <property type="protein sequence ID" value="ORUFI06G29660.1"/>
    <property type="gene ID" value="ORUFI06G29660"/>
</dbReference>
<dbReference type="Proteomes" id="UP000008022">
    <property type="component" value="Unassembled WGS sequence"/>
</dbReference>
<keyword evidence="4" id="KW-1185">Reference proteome</keyword>
<protein>
    <recommendedName>
        <fullName evidence="2">DUF1618 domain-containing protein</fullName>
    </recommendedName>
</protein>
<proteinExistence type="predicted"/>
<organism evidence="3 4">
    <name type="scientific">Oryza rufipogon</name>
    <name type="common">Brownbeard rice</name>
    <name type="synonym">Asian wild rice</name>
    <dbReference type="NCBI Taxonomy" id="4529"/>
    <lineage>
        <taxon>Eukaryota</taxon>
        <taxon>Viridiplantae</taxon>
        <taxon>Streptophyta</taxon>
        <taxon>Embryophyta</taxon>
        <taxon>Tracheophyta</taxon>
        <taxon>Spermatophyta</taxon>
        <taxon>Magnoliopsida</taxon>
        <taxon>Liliopsida</taxon>
        <taxon>Poales</taxon>
        <taxon>Poaceae</taxon>
        <taxon>BOP clade</taxon>
        <taxon>Oryzoideae</taxon>
        <taxon>Oryzeae</taxon>
        <taxon>Oryzinae</taxon>
        <taxon>Oryza</taxon>
    </lineage>
</organism>
<evidence type="ECO:0000313" key="4">
    <source>
        <dbReference type="Proteomes" id="UP000008022"/>
    </source>
</evidence>
<dbReference type="Gramene" id="ORUFI06G29660.1">
    <property type="protein sequence ID" value="ORUFI06G29660.1"/>
    <property type="gene ID" value="ORUFI06G29660"/>
</dbReference>
<reference evidence="3" key="2">
    <citation type="submission" date="2015-06" db="UniProtKB">
        <authorList>
            <consortium name="EnsemblPlants"/>
        </authorList>
    </citation>
    <scope>IDENTIFICATION</scope>
</reference>
<dbReference type="eggNOG" id="ENOG502R1JN">
    <property type="taxonomic scope" value="Eukaryota"/>
</dbReference>
<reference evidence="4" key="1">
    <citation type="submission" date="2013-06" db="EMBL/GenBank/DDBJ databases">
        <authorList>
            <person name="Zhao Q."/>
        </authorList>
    </citation>
    <scope>NUCLEOTIDE SEQUENCE</scope>
    <source>
        <strain evidence="4">cv. W1943</strain>
    </source>
</reference>
<evidence type="ECO:0000256" key="1">
    <source>
        <dbReference type="SAM" id="MobiDB-lite"/>
    </source>
</evidence>
<dbReference type="PANTHER" id="PTHR33074:SF18">
    <property type="entry name" value="OS06G0718700 PROTEIN"/>
    <property type="match status" value="1"/>
</dbReference>
<feature type="domain" description="DUF1618" evidence="2">
    <location>
        <begin position="12"/>
        <end position="133"/>
    </location>
</feature>
<dbReference type="PANTHER" id="PTHR33074">
    <property type="entry name" value="EXPRESSED PROTEIN-RELATED"/>
    <property type="match status" value="1"/>
</dbReference>
<evidence type="ECO:0000313" key="3">
    <source>
        <dbReference type="EnsemblPlants" id="ORUFI06G29660.1"/>
    </source>
</evidence>